<keyword evidence="1" id="KW-0808">Transferase</keyword>
<gene>
    <name evidence="1" type="ORF">QNI29_12700</name>
</gene>
<dbReference type="RefSeq" id="WP_231416880.1">
    <property type="nucleotide sequence ID" value="NZ_CP126446.1"/>
</dbReference>
<evidence type="ECO:0000313" key="1">
    <source>
        <dbReference type="EMBL" id="WIF96610.1"/>
    </source>
</evidence>
<keyword evidence="2" id="KW-1185">Reference proteome</keyword>
<protein>
    <submittedName>
        <fullName evidence="1">Kinase</fullName>
    </submittedName>
</protein>
<dbReference type="Gene3D" id="3.40.50.300">
    <property type="entry name" value="P-loop containing nucleotide triphosphate hydrolases"/>
    <property type="match status" value="1"/>
</dbReference>
<dbReference type="SUPFAM" id="SSF52540">
    <property type="entry name" value="P-loop containing nucleoside triphosphate hydrolases"/>
    <property type="match status" value="1"/>
</dbReference>
<name>A0ABY8UW08_9BACI</name>
<evidence type="ECO:0000313" key="2">
    <source>
        <dbReference type="Proteomes" id="UP001236652"/>
    </source>
</evidence>
<dbReference type="InterPro" id="IPR027417">
    <property type="entry name" value="P-loop_NTPase"/>
</dbReference>
<dbReference type="NCBIfam" id="NF005807">
    <property type="entry name" value="PRK07667.1"/>
    <property type="match status" value="1"/>
</dbReference>
<dbReference type="PANTHER" id="PTHR10285">
    <property type="entry name" value="URIDINE KINASE"/>
    <property type="match status" value="1"/>
</dbReference>
<proteinExistence type="predicted"/>
<reference evidence="1 2" key="1">
    <citation type="submission" date="2023-05" db="EMBL/GenBank/DDBJ databases">
        <title>Comparative genomics reveals the evidence of polycyclic aromatic hydrocarbons degradation in moderately halophilic genus Pontibacillus.</title>
        <authorList>
            <person name="Yang H."/>
            <person name="Qian Z."/>
        </authorList>
    </citation>
    <scope>NUCLEOTIDE SEQUENCE [LARGE SCALE GENOMIC DNA]</scope>
    <source>
        <strain evidence="2">HN14</strain>
    </source>
</reference>
<organism evidence="1 2">
    <name type="scientific">Pontibacillus chungwhensis</name>
    <dbReference type="NCBI Taxonomy" id="265426"/>
    <lineage>
        <taxon>Bacteria</taxon>
        <taxon>Bacillati</taxon>
        <taxon>Bacillota</taxon>
        <taxon>Bacilli</taxon>
        <taxon>Bacillales</taxon>
        <taxon>Bacillaceae</taxon>
        <taxon>Pontibacillus</taxon>
    </lineage>
</organism>
<accession>A0ABY8UW08</accession>
<sequence length="193" mass="23097">MVEINIMSEMLKHNSRILIGIDGLSRSGKTTFSKRLLQTLSDQQVMGVIFHLDDYIVERSRRYGTELQQWEEYYHLQWDVEQVTTDLFERVLNSDSVTLPLYHSKKDQCGNVTVKLPDKGVIIVEGGFLQREEWRSYLDYCFFLECPREQRFKREDPLTQRDLNKFKQRYWKAEEYYETTVNPAFLADRVLYT</sequence>
<keyword evidence="1" id="KW-0418">Kinase</keyword>
<dbReference type="GO" id="GO:0016301">
    <property type="term" value="F:kinase activity"/>
    <property type="evidence" value="ECO:0007669"/>
    <property type="project" value="UniProtKB-KW"/>
</dbReference>
<dbReference type="Proteomes" id="UP001236652">
    <property type="component" value="Chromosome"/>
</dbReference>
<dbReference type="EMBL" id="CP126446">
    <property type="protein sequence ID" value="WIF96610.1"/>
    <property type="molecule type" value="Genomic_DNA"/>
</dbReference>